<dbReference type="Gene3D" id="3.90.1200.10">
    <property type="match status" value="1"/>
</dbReference>
<accession>A0A9E8LVG2</accession>
<dbReference type="NCBIfam" id="TIGR02904">
    <property type="entry name" value="spore_ysxE"/>
    <property type="match status" value="1"/>
</dbReference>
<dbReference type="PANTHER" id="PTHR39179:SF3">
    <property type="entry name" value="COTS-RELATED PROTEIN"/>
    <property type="match status" value="1"/>
</dbReference>
<sequence length="341" mass="41057">MKESFKKIEELLKEFGIWPYDIQKKGKVYKIYSRDGIFALKRSSVQDFQRLFVHLQYLYKKGFYRFVPILPTIGGTYAVSDGENLFYLMPWFSEKKDGKTMEGLFRELGRLHSLSVKEWKIEKDVVETHYERTKEKWQAEIGFFDALIDQCERKSYMSPFEWKYVEYYNEFRKAYDYALLQLDIWKNETIQEGKMRSVIIHGNCDEDHFLFTEEQKGYFLSWEKSRFSSPFFDILPLLKKLLPIYPTDCDDCLNLLHVYFQLFPLRKGEESLMKSYLAQPGSIVSTLEQYRSIKANNKEYIYTKTLNRQYWQFKNTEYIVMKLEEKEANEKRNGNHRSFPS</sequence>
<dbReference type="KEGG" id="faf:OE104_02540"/>
<keyword evidence="2" id="KW-1185">Reference proteome</keyword>
<dbReference type="EMBL" id="CP106878">
    <property type="protein sequence ID" value="WAA10236.1"/>
    <property type="molecule type" value="Genomic_DNA"/>
</dbReference>
<keyword evidence="1" id="KW-0946">Virion</keyword>
<reference evidence="1" key="1">
    <citation type="submission" date="2022-09" db="EMBL/GenBank/DDBJ databases">
        <title>Complete Genomes of Fervidibacillus albus and Fervidibacillus halotolerans isolated from tidal flat sediments.</title>
        <authorList>
            <person name="Kwon K.K."/>
            <person name="Yang S.-H."/>
            <person name="Park M.J."/>
            <person name="Oh H.-M."/>
        </authorList>
    </citation>
    <scope>NUCLEOTIDE SEQUENCE</scope>
    <source>
        <strain evidence="1">MEBiC13591</strain>
    </source>
</reference>
<dbReference type="InterPro" id="IPR014253">
    <property type="entry name" value="Spore_coat_YsxE"/>
</dbReference>
<organism evidence="1 2">
    <name type="scientific">Fervidibacillus albus</name>
    <dbReference type="NCBI Taxonomy" id="2980026"/>
    <lineage>
        <taxon>Bacteria</taxon>
        <taxon>Bacillati</taxon>
        <taxon>Bacillota</taxon>
        <taxon>Bacilli</taxon>
        <taxon>Bacillales</taxon>
        <taxon>Bacillaceae</taxon>
        <taxon>Fervidibacillus</taxon>
    </lineage>
</organism>
<name>A0A9E8LVG2_9BACI</name>
<dbReference type="Gene3D" id="3.30.200.20">
    <property type="entry name" value="Phosphorylase Kinase, domain 1"/>
    <property type="match status" value="1"/>
</dbReference>
<proteinExistence type="predicted"/>
<dbReference type="RefSeq" id="WP_275418020.1">
    <property type="nucleotide sequence ID" value="NZ_CP106878.1"/>
</dbReference>
<dbReference type="InterPro" id="IPR011009">
    <property type="entry name" value="Kinase-like_dom_sf"/>
</dbReference>
<dbReference type="InterPro" id="IPR047175">
    <property type="entry name" value="CotS-like"/>
</dbReference>
<dbReference type="PANTHER" id="PTHR39179">
    <property type="entry name" value="SPORE COAT PROTEIN I"/>
    <property type="match status" value="1"/>
</dbReference>
<dbReference type="AlphaFoldDB" id="A0A9E8LVG2"/>
<gene>
    <name evidence="1" type="primary">ysxE</name>
    <name evidence="1" type="ORF">OE104_02540</name>
</gene>
<protein>
    <submittedName>
        <fullName evidence="1">Spore coat protein YsxE</fullName>
    </submittedName>
</protein>
<keyword evidence="1" id="KW-0167">Capsid protein</keyword>
<dbReference type="GO" id="GO:0042601">
    <property type="term" value="C:endospore-forming forespore"/>
    <property type="evidence" value="ECO:0007669"/>
    <property type="project" value="TreeGrafter"/>
</dbReference>
<evidence type="ECO:0000313" key="2">
    <source>
        <dbReference type="Proteomes" id="UP001164718"/>
    </source>
</evidence>
<dbReference type="SUPFAM" id="SSF56112">
    <property type="entry name" value="Protein kinase-like (PK-like)"/>
    <property type="match status" value="1"/>
</dbReference>
<evidence type="ECO:0000313" key="1">
    <source>
        <dbReference type="EMBL" id="WAA10236.1"/>
    </source>
</evidence>
<dbReference type="Proteomes" id="UP001164718">
    <property type="component" value="Chromosome"/>
</dbReference>